<dbReference type="EMBL" id="MGGX01000043">
    <property type="protein sequence ID" value="OGM53705.1"/>
    <property type="molecule type" value="Genomic_DNA"/>
</dbReference>
<accession>A0A1F8AR87</accession>
<name>A0A1F8AR87_9BACT</name>
<sequence length="82" mass="9371">MGSNILQISQGQTLPMGVLSEEFFNNFIVVQSFIAHTNKLVIIPIRNIVFRATPAVKYIPIFNLILPGPYNSRLCKLIMFRY</sequence>
<gene>
    <name evidence="1" type="ORF">A3E15_02080</name>
</gene>
<dbReference type="AlphaFoldDB" id="A0A1F8AR87"/>
<organism evidence="1 2">
    <name type="scientific">Candidatus Woesebacteria bacterium RIFCSPHIGHO2_12_FULL_42_9</name>
    <dbReference type="NCBI Taxonomy" id="1802511"/>
    <lineage>
        <taxon>Bacteria</taxon>
        <taxon>Candidatus Woeseibacteriota</taxon>
    </lineage>
</organism>
<reference evidence="1 2" key="1">
    <citation type="journal article" date="2016" name="Nat. Commun.">
        <title>Thousands of microbial genomes shed light on interconnected biogeochemical processes in an aquifer system.</title>
        <authorList>
            <person name="Anantharaman K."/>
            <person name="Brown C.T."/>
            <person name="Hug L.A."/>
            <person name="Sharon I."/>
            <person name="Castelle C.J."/>
            <person name="Probst A.J."/>
            <person name="Thomas B.C."/>
            <person name="Singh A."/>
            <person name="Wilkins M.J."/>
            <person name="Karaoz U."/>
            <person name="Brodie E.L."/>
            <person name="Williams K.H."/>
            <person name="Hubbard S.S."/>
            <person name="Banfield J.F."/>
        </authorList>
    </citation>
    <scope>NUCLEOTIDE SEQUENCE [LARGE SCALE GENOMIC DNA]</scope>
</reference>
<evidence type="ECO:0000313" key="2">
    <source>
        <dbReference type="Proteomes" id="UP000177794"/>
    </source>
</evidence>
<dbReference type="Proteomes" id="UP000177794">
    <property type="component" value="Unassembled WGS sequence"/>
</dbReference>
<proteinExistence type="predicted"/>
<comment type="caution">
    <text evidence="1">The sequence shown here is derived from an EMBL/GenBank/DDBJ whole genome shotgun (WGS) entry which is preliminary data.</text>
</comment>
<protein>
    <submittedName>
        <fullName evidence="1">Uncharacterized protein</fullName>
    </submittedName>
</protein>
<evidence type="ECO:0000313" key="1">
    <source>
        <dbReference type="EMBL" id="OGM53705.1"/>
    </source>
</evidence>